<protein>
    <submittedName>
        <fullName evidence="1">SRPBCC family protein</fullName>
    </submittedName>
</protein>
<name>A0A969WAI3_9GAMM</name>
<accession>A0A969WAI3</accession>
<dbReference type="Pfam" id="PF10604">
    <property type="entry name" value="Polyketide_cyc2"/>
    <property type="match status" value="1"/>
</dbReference>
<dbReference type="RefSeq" id="WP_168148236.1">
    <property type="nucleotide sequence ID" value="NZ_JAAVXB010000005.1"/>
</dbReference>
<evidence type="ECO:0000313" key="2">
    <source>
        <dbReference type="Proteomes" id="UP000653472"/>
    </source>
</evidence>
<proteinExistence type="predicted"/>
<dbReference type="InterPro" id="IPR023393">
    <property type="entry name" value="START-like_dom_sf"/>
</dbReference>
<dbReference type="InterPro" id="IPR019587">
    <property type="entry name" value="Polyketide_cyclase/dehydratase"/>
</dbReference>
<dbReference type="CDD" id="cd07821">
    <property type="entry name" value="PYR_PYL_RCAR_like"/>
    <property type="match status" value="1"/>
</dbReference>
<dbReference type="Proteomes" id="UP000653472">
    <property type="component" value="Unassembled WGS sequence"/>
</dbReference>
<reference evidence="1" key="1">
    <citation type="submission" date="2020-03" db="EMBL/GenBank/DDBJ databases">
        <title>Solimonas marina sp. nov., isolated from deep seawater of the Pacific Ocean.</title>
        <authorList>
            <person name="Liu X."/>
            <person name="Lai Q."/>
            <person name="Sun F."/>
            <person name="Gai Y."/>
            <person name="Li G."/>
            <person name="Shao Z."/>
        </authorList>
    </citation>
    <scope>NUCLEOTIDE SEQUENCE</scope>
    <source>
        <strain evidence="1">C16B3</strain>
    </source>
</reference>
<dbReference type="Gene3D" id="3.30.530.20">
    <property type="match status" value="1"/>
</dbReference>
<organism evidence="1 2">
    <name type="scientific">Solimonas marina</name>
    <dbReference type="NCBI Taxonomy" id="2714601"/>
    <lineage>
        <taxon>Bacteria</taxon>
        <taxon>Pseudomonadati</taxon>
        <taxon>Pseudomonadota</taxon>
        <taxon>Gammaproteobacteria</taxon>
        <taxon>Nevskiales</taxon>
        <taxon>Nevskiaceae</taxon>
        <taxon>Solimonas</taxon>
    </lineage>
</organism>
<dbReference type="EMBL" id="JAAVXB010000005">
    <property type="protein sequence ID" value="NKF22919.1"/>
    <property type="molecule type" value="Genomic_DNA"/>
</dbReference>
<dbReference type="AlphaFoldDB" id="A0A969WAI3"/>
<keyword evidence="2" id="KW-1185">Reference proteome</keyword>
<evidence type="ECO:0000313" key="1">
    <source>
        <dbReference type="EMBL" id="NKF22919.1"/>
    </source>
</evidence>
<sequence length="145" mass="15909">MPQHKLHFEERIQAPVETVFDFLAEHQNFAALFGGHCTRIRVGTDPAEANGIGSVRRIGPGPLSFDEEIVAFERPARIDYTIIRGGPLKNHLGSIRLTPTADGGTALDYVIRFDGRLPGLGYASGQALSLAWKRSARKTLATLER</sequence>
<comment type="caution">
    <text evidence="1">The sequence shown here is derived from an EMBL/GenBank/DDBJ whole genome shotgun (WGS) entry which is preliminary data.</text>
</comment>
<gene>
    <name evidence="1" type="ORF">G7Y82_11365</name>
</gene>
<dbReference type="SUPFAM" id="SSF55961">
    <property type="entry name" value="Bet v1-like"/>
    <property type="match status" value="1"/>
</dbReference>